<feature type="non-terminal residue" evidence="1">
    <location>
        <position position="130"/>
    </location>
</feature>
<accession>A0ABN7VPE8</accession>
<protein>
    <submittedName>
        <fullName evidence="1">20279_t:CDS:1</fullName>
    </submittedName>
</protein>
<gene>
    <name evidence="1" type="ORF">GMARGA_LOCUS21218</name>
</gene>
<name>A0ABN7VPE8_GIGMA</name>
<proteinExistence type="predicted"/>
<evidence type="ECO:0000313" key="1">
    <source>
        <dbReference type="EMBL" id="CAG8790917.1"/>
    </source>
</evidence>
<comment type="caution">
    <text evidence="1">The sequence shown here is derived from an EMBL/GenBank/DDBJ whole genome shotgun (WGS) entry which is preliminary data.</text>
</comment>
<sequence length="130" mass="14845">MNQKLAGIVEINELNDNSRERFIELLGWAFSANAKFRKKGGGKRIKAEVVNILKQFFLNGNLNPKDKMTAKKMHEELLKFTHAREIENDHVPQLTTIQNWIGRYARKFNREGTAIALNSFRAIGTSSNGE</sequence>
<dbReference type="Proteomes" id="UP000789901">
    <property type="component" value="Unassembled WGS sequence"/>
</dbReference>
<reference evidence="1 2" key="1">
    <citation type="submission" date="2021-06" db="EMBL/GenBank/DDBJ databases">
        <authorList>
            <person name="Kallberg Y."/>
            <person name="Tangrot J."/>
            <person name="Rosling A."/>
        </authorList>
    </citation>
    <scope>NUCLEOTIDE SEQUENCE [LARGE SCALE GENOMIC DNA]</scope>
    <source>
        <strain evidence="1 2">120-4 pot B 10/14</strain>
    </source>
</reference>
<dbReference type="EMBL" id="CAJVQB010019370">
    <property type="protein sequence ID" value="CAG8790917.1"/>
    <property type="molecule type" value="Genomic_DNA"/>
</dbReference>
<evidence type="ECO:0000313" key="2">
    <source>
        <dbReference type="Proteomes" id="UP000789901"/>
    </source>
</evidence>
<keyword evidence="2" id="KW-1185">Reference proteome</keyword>
<organism evidence="1 2">
    <name type="scientific">Gigaspora margarita</name>
    <dbReference type="NCBI Taxonomy" id="4874"/>
    <lineage>
        <taxon>Eukaryota</taxon>
        <taxon>Fungi</taxon>
        <taxon>Fungi incertae sedis</taxon>
        <taxon>Mucoromycota</taxon>
        <taxon>Glomeromycotina</taxon>
        <taxon>Glomeromycetes</taxon>
        <taxon>Diversisporales</taxon>
        <taxon>Gigasporaceae</taxon>
        <taxon>Gigaspora</taxon>
    </lineage>
</organism>